<organism evidence="2 3">
    <name type="scientific">Kwoniella shandongensis</name>
    <dbReference type="NCBI Taxonomy" id="1734106"/>
    <lineage>
        <taxon>Eukaryota</taxon>
        <taxon>Fungi</taxon>
        <taxon>Dikarya</taxon>
        <taxon>Basidiomycota</taxon>
        <taxon>Agaricomycotina</taxon>
        <taxon>Tremellomycetes</taxon>
        <taxon>Tremellales</taxon>
        <taxon>Cryptococcaceae</taxon>
        <taxon>Kwoniella</taxon>
    </lineage>
</organism>
<feature type="region of interest" description="Disordered" evidence="1">
    <location>
        <begin position="352"/>
        <end position="423"/>
    </location>
</feature>
<feature type="compositionally biased region" description="Polar residues" evidence="1">
    <location>
        <begin position="284"/>
        <end position="299"/>
    </location>
</feature>
<keyword evidence="3" id="KW-1185">Reference proteome</keyword>
<dbReference type="KEGG" id="ksn:43590105"/>
<reference evidence="2" key="2">
    <citation type="submission" date="2024-01" db="EMBL/GenBank/DDBJ databases">
        <title>Comparative genomics of Cryptococcus and Kwoniella reveals pathogenesis evolution and contrasting modes of karyotype evolution via chromosome fusion or intercentromeric recombination.</title>
        <authorList>
            <person name="Coelho M.A."/>
            <person name="David-Palma M."/>
            <person name="Shea T."/>
            <person name="Bowers K."/>
            <person name="McGinley-Smith S."/>
            <person name="Mohammad A.W."/>
            <person name="Gnirke A."/>
            <person name="Yurkov A.M."/>
            <person name="Nowrousian M."/>
            <person name="Sun S."/>
            <person name="Cuomo C.A."/>
            <person name="Heitman J."/>
        </authorList>
    </citation>
    <scope>NUCLEOTIDE SEQUENCE</scope>
    <source>
        <strain evidence="2">CBS 12478</strain>
    </source>
</reference>
<feature type="compositionally biased region" description="Low complexity" evidence="1">
    <location>
        <begin position="52"/>
        <end position="77"/>
    </location>
</feature>
<feature type="compositionally biased region" description="Polar residues" evidence="1">
    <location>
        <begin position="1"/>
        <end position="15"/>
    </location>
</feature>
<protein>
    <submittedName>
        <fullName evidence="2">Uncharacterized protein</fullName>
    </submittedName>
</protein>
<dbReference type="OrthoDB" id="2586106at2759"/>
<evidence type="ECO:0000313" key="3">
    <source>
        <dbReference type="Proteomes" id="UP000322225"/>
    </source>
</evidence>
<evidence type="ECO:0000256" key="1">
    <source>
        <dbReference type="SAM" id="MobiDB-lite"/>
    </source>
</evidence>
<feature type="region of interest" description="Disordered" evidence="1">
    <location>
        <begin position="283"/>
        <end position="338"/>
    </location>
</feature>
<feature type="compositionally biased region" description="Polar residues" evidence="1">
    <location>
        <begin position="391"/>
        <end position="402"/>
    </location>
</feature>
<name>A0A5M6BVC5_9TREE</name>
<feature type="region of interest" description="Disordered" evidence="1">
    <location>
        <begin position="1"/>
        <end position="83"/>
    </location>
</feature>
<dbReference type="AlphaFoldDB" id="A0A5M6BVC5"/>
<dbReference type="Proteomes" id="UP000322225">
    <property type="component" value="Chromosome 8"/>
</dbReference>
<dbReference type="EMBL" id="CP144058">
    <property type="protein sequence ID" value="WWD20166.1"/>
    <property type="molecule type" value="Genomic_DNA"/>
</dbReference>
<dbReference type="GeneID" id="43590105"/>
<dbReference type="RefSeq" id="XP_031859736.1">
    <property type="nucleotide sequence ID" value="XM_032005952.1"/>
</dbReference>
<reference evidence="2" key="1">
    <citation type="submission" date="2017-08" db="EMBL/GenBank/DDBJ databases">
        <authorList>
            <person name="Cuomo C."/>
            <person name="Billmyre B."/>
            <person name="Heitman J."/>
        </authorList>
    </citation>
    <scope>NUCLEOTIDE SEQUENCE</scope>
    <source>
        <strain evidence="2">CBS 12478</strain>
    </source>
</reference>
<gene>
    <name evidence="2" type="ORF">CI109_104642</name>
</gene>
<feature type="compositionally biased region" description="Low complexity" evidence="1">
    <location>
        <begin position="16"/>
        <end position="29"/>
    </location>
</feature>
<evidence type="ECO:0000313" key="2">
    <source>
        <dbReference type="EMBL" id="WWD20166.1"/>
    </source>
</evidence>
<proteinExistence type="predicted"/>
<sequence>MSTQTQMQGRFPTTASPLSTLPQITTTITSPPPIPTTIHPVASTDGVPRVPSPTNGRPPSRSRSPTNRSPTSTRPLSPDLPNRDALYLFSNFSSYMRSPNEGSGGIKAEDFKDTIRLLDHARTLTSQPGSNVHVLHLKYRFQGQTNTFRSPYSSGDYQLPLNYRDSVGRLRNPVPQPFSVLHDPVVKIDYMENGVFDPLPAQAVFDHIAKHCQPPPRIIVISYVFSKVIDNHLSSLSSWALTSSPPVYIFSPMETRIREPQPLHIALHHAIPMSMYAWPLEGPSPTSSIGQASPLTFSPTGGEFVKRGRGRVRKRHDGDEDGETGSESPTSPREGHDATSPILLTRHLTSTSDLGQITASPDKPVGAVNATNNKPQRGLRRYPSDPIASLTVITSSPDSPEATNFARPHPLLRSPTATTSASVPPPIDRIPLWQLAPGVGVLHGSTSASIGIKLGDFSAINLVGESGMIDKSEAKKEMKWSEVREMGIRTSPLVPNDGARPPVVAPLPTLLEKPISRPPSTRPTATAIEIASIPEPDQEANDRPLTESPNMLMMTTTTNDAGITHLSPPEIVPRNLIRELSTTESSNQSWPAPISRVPGWRKGRRETMEDTMDELDLRQSGDIPEVDEMSREVQQLQLDSQDEGRARVVDQHDLLALWNNKG</sequence>
<accession>A0A5M6BVC5</accession>